<sequence length="117" mass="12801">HFGKQCLPVCELNPCSESSTCETAAPNIINLATKKSYNCKCDPQHTGEYCETRLDLPCPSNWWGYPICGPCQCNINKGYSMDCNKTTGECSCEKATASVGTERLNELDLFGCTSQSL</sequence>
<gene>
    <name evidence="3" type="primary">Celsr2</name>
    <name evidence="3" type="ORF">NPIL_276891</name>
</gene>
<dbReference type="SUPFAM" id="SSF57196">
    <property type="entry name" value="EGF/Laminin"/>
    <property type="match status" value="1"/>
</dbReference>
<feature type="domain" description="EGF-like" evidence="2">
    <location>
        <begin position="11"/>
        <end position="51"/>
    </location>
</feature>
<evidence type="ECO:0000313" key="4">
    <source>
        <dbReference type="Proteomes" id="UP000887013"/>
    </source>
</evidence>
<keyword evidence="4" id="KW-1185">Reference proteome</keyword>
<feature type="disulfide bond" evidence="1">
    <location>
        <begin position="41"/>
        <end position="50"/>
    </location>
</feature>
<comment type="caution">
    <text evidence="3">The sequence shown here is derived from an EMBL/GenBank/DDBJ whole genome shotgun (WGS) entry which is preliminary data.</text>
</comment>
<organism evidence="3 4">
    <name type="scientific">Nephila pilipes</name>
    <name type="common">Giant wood spider</name>
    <name type="synonym">Nephila maculata</name>
    <dbReference type="NCBI Taxonomy" id="299642"/>
    <lineage>
        <taxon>Eukaryota</taxon>
        <taxon>Metazoa</taxon>
        <taxon>Ecdysozoa</taxon>
        <taxon>Arthropoda</taxon>
        <taxon>Chelicerata</taxon>
        <taxon>Arachnida</taxon>
        <taxon>Araneae</taxon>
        <taxon>Araneomorphae</taxon>
        <taxon>Entelegynae</taxon>
        <taxon>Araneoidea</taxon>
        <taxon>Nephilidae</taxon>
        <taxon>Nephila</taxon>
    </lineage>
</organism>
<comment type="caution">
    <text evidence="1">Lacks conserved residue(s) required for the propagation of feature annotation.</text>
</comment>
<dbReference type="EMBL" id="BMAW01022791">
    <property type="protein sequence ID" value="GFT79519.1"/>
    <property type="molecule type" value="Genomic_DNA"/>
</dbReference>
<dbReference type="OrthoDB" id="6488170at2759"/>
<dbReference type="AlphaFoldDB" id="A0A8X6U568"/>
<name>A0A8X6U568_NEPPI</name>
<keyword evidence="1" id="KW-0245">EGF-like domain</keyword>
<accession>A0A8X6U568</accession>
<protein>
    <submittedName>
        <fullName evidence="3">Cadherin EGF LAG seven-pass G-type receptor 2</fullName>
    </submittedName>
</protein>
<keyword evidence="1" id="KW-1015">Disulfide bond</keyword>
<dbReference type="PROSITE" id="PS00022">
    <property type="entry name" value="EGF_1"/>
    <property type="match status" value="1"/>
</dbReference>
<dbReference type="Gene3D" id="2.10.25.10">
    <property type="entry name" value="Laminin"/>
    <property type="match status" value="1"/>
</dbReference>
<evidence type="ECO:0000259" key="2">
    <source>
        <dbReference type="PROSITE" id="PS50026"/>
    </source>
</evidence>
<reference evidence="3" key="1">
    <citation type="submission" date="2020-08" db="EMBL/GenBank/DDBJ databases">
        <title>Multicomponent nature underlies the extraordinary mechanical properties of spider dragline silk.</title>
        <authorList>
            <person name="Kono N."/>
            <person name="Nakamura H."/>
            <person name="Mori M."/>
            <person name="Yoshida Y."/>
            <person name="Ohtoshi R."/>
            <person name="Malay A.D."/>
            <person name="Moran D.A.P."/>
            <person name="Tomita M."/>
            <person name="Numata K."/>
            <person name="Arakawa K."/>
        </authorList>
    </citation>
    <scope>NUCLEOTIDE SEQUENCE</scope>
</reference>
<dbReference type="Proteomes" id="UP000887013">
    <property type="component" value="Unassembled WGS sequence"/>
</dbReference>
<keyword evidence="3" id="KW-0675">Receptor</keyword>
<evidence type="ECO:0000256" key="1">
    <source>
        <dbReference type="PROSITE-ProRule" id="PRU00076"/>
    </source>
</evidence>
<dbReference type="PROSITE" id="PS50026">
    <property type="entry name" value="EGF_3"/>
    <property type="match status" value="1"/>
</dbReference>
<feature type="non-terminal residue" evidence="3">
    <location>
        <position position="117"/>
    </location>
</feature>
<evidence type="ECO:0000313" key="3">
    <source>
        <dbReference type="EMBL" id="GFT79519.1"/>
    </source>
</evidence>
<dbReference type="InterPro" id="IPR000742">
    <property type="entry name" value="EGF"/>
</dbReference>
<proteinExistence type="predicted"/>